<dbReference type="EMBL" id="LK052909">
    <property type="protein sequence ID" value="CDR46622.1"/>
    <property type="molecule type" value="Genomic_DNA"/>
</dbReference>
<dbReference type="CDD" id="cd02440">
    <property type="entry name" value="AdoMet_MTases"/>
    <property type="match status" value="1"/>
</dbReference>
<gene>
    <name evidence="5" type="ORF">CYFA0S_24e01332g</name>
</gene>
<reference evidence="5" key="1">
    <citation type="journal article" date="2014" name="Genome Announc.">
        <title>Genome sequence of the yeast Cyberlindnera fabianii (Hansenula fabianii).</title>
        <authorList>
            <person name="Freel K.C."/>
            <person name="Sarilar V."/>
            <person name="Neuveglise C."/>
            <person name="Devillers H."/>
            <person name="Friedrich A."/>
            <person name="Schacherer J."/>
        </authorList>
    </citation>
    <scope>NUCLEOTIDE SEQUENCE</scope>
    <source>
        <strain evidence="5">YJS4271</strain>
    </source>
</reference>
<dbReference type="SUPFAM" id="SSF53335">
    <property type="entry name" value="S-adenosyl-L-methionine-dependent methyltransferases"/>
    <property type="match status" value="1"/>
</dbReference>
<sequence length="283" mass="32856">MATYAEKDFDSNNYDDKRPRYPPSLFKAIFDYHQGPKETALDVGCGPGTASFPLLEYVDRVLATDPSSVMIQPGIDQISETNKERIDFKVAPAEDLTKVVTEDGSIDVLISAEALHWVNHSEFFKEAARVLRSGGTLAYWGYIEPRFVDFPKANEIYEKYVFEDERYMGPSWVQPGKNFLRYFFKDVHVPTDTFTDVEKHDYYPGETKEHTAYYLSDQKYTMKKFASYLSSWSAVHTWRKTHPNAEKDIIDLFITELKETCGWDDDTEIVTEWGTTYIFARRR</sequence>
<name>A0A061BI16_CYBFA</name>
<dbReference type="InterPro" id="IPR051052">
    <property type="entry name" value="Diverse_substrate_MTase"/>
</dbReference>
<dbReference type="InterPro" id="IPR029063">
    <property type="entry name" value="SAM-dependent_MTases_sf"/>
</dbReference>
<proteinExistence type="inferred from homology"/>
<evidence type="ECO:0000256" key="1">
    <source>
        <dbReference type="ARBA" id="ARBA00008361"/>
    </source>
</evidence>
<dbReference type="PANTHER" id="PTHR44942:SF4">
    <property type="entry name" value="METHYLTRANSFERASE TYPE 11 DOMAIN-CONTAINING PROTEIN"/>
    <property type="match status" value="1"/>
</dbReference>
<dbReference type="InterPro" id="IPR013216">
    <property type="entry name" value="Methyltransf_11"/>
</dbReference>
<dbReference type="VEuPathDB" id="FungiDB:BON22_2797"/>
<comment type="similarity">
    <text evidence="1">Belongs to the methyltransferase superfamily.</text>
</comment>
<dbReference type="Gene3D" id="3.40.50.150">
    <property type="entry name" value="Vaccinia Virus protein VP39"/>
    <property type="match status" value="1"/>
</dbReference>
<accession>A0A061BI16</accession>
<dbReference type="GO" id="GO:0008757">
    <property type="term" value="F:S-adenosylmethionine-dependent methyltransferase activity"/>
    <property type="evidence" value="ECO:0007669"/>
    <property type="project" value="InterPro"/>
</dbReference>
<protein>
    <submittedName>
        <fullName evidence="5">CYFA0S24e01332g1_1</fullName>
    </submittedName>
</protein>
<dbReference type="GO" id="GO:0032259">
    <property type="term" value="P:methylation"/>
    <property type="evidence" value="ECO:0007669"/>
    <property type="project" value="UniProtKB-KW"/>
</dbReference>
<dbReference type="Pfam" id="PF08241">
    <property type="entry name" value="Methyltransf_11"/>
    <property type="match status" value="1"/>
</dbReference>
<keyword evidence="3" id="KW-0808">Transferase</keyword>
<evidence type="ECO:0000259" key="4">
    <source>
        <dbReference type="Pfam" id="PF08241"/>
    </source>
</evidence>
<organism evidence="5">
    <name type="scientific">Cyberlindnera fabianii</name>
    <name type="common">Yeast</name>
    <name type="synonym">Hansenula fabianii</name>
    <dbReference type="NCBI Taxonomy" id="36022"/>
    <lineage>
        <taxon>Eukaryota</taxon>
        <taxon>Fungi</taxon>
        <taxon>Dikarya</taxon>
        <taxon>Ascomycota</taxon>
        <taxon>Saccharomycotina</taxon>
        <taxon>Saccharomycetes</taxon>
        <taxon>Phaffomycetales</taxon>
        <taxon>Phaffomycetaceae</taxon>
        <taxon>Cyberlindnera</taxon>
    </lineage>
</organism>
<feature type="domain" description="Methyltransferase type 11" evidence="4">
    <location>
        <begin position="41"/>
        <end position="138"/>
    </location>
</feature>
<dbReference type="PANTHER" id="PTHR44942">
    <property type="entry name" value="METHYLTRANSF_11 DOMAIN-CONTAINING PROTEIN"/>
    <property type="match status" value="1"/>
</dbReference>
<dbReference type="AlphaFoldDB" id="A0A061BI16"/>
<dbReference type="OrthoDB" id="3970735at2759"/>
<evidence type="ECO:0000256" key="2">
    <source>
        <dbReference type="ARBA" id="ARBA00022603"/>
    </source>
</evidence>
<dbReference type="PhylomeDB" id="A0A061BI16"/>
<evidence type="ECO:0000256" key="3">
    <source>
        <dbReference type="ARBA" id="ARBA00022679"/>
    </source>
</evidence>
<evidence type="ECO:0000313" key="5">
    <source>
        <dbReference type="EMBL" id="CDR46622.1"/>
    </source>
</evidence>
<keyword evidence="2" id="KW-0489">Methyltransferase</keyword>